<organism evidence="6 7">
    <name type="scientific">Pseudomonas savastanoi pv. nerii</name>
    <dbReference type="NCBI Taxonomy" id="360921"/>
    <lineage>
        <taxon>Bacteria</taxon>
        <taxon>Pseudomonadati</taxon>
        <taxon>Pseudomonadota</taxon>
        <taxon>Gammaproteobacteria</taxon>
        <taxon>Pseudomonadales</taxon>
        <taxon>Pseudomonadaceae</taxon>
        <taxon>Pseudomonas</taxon>
    </lineage>
</organism>
<dbReference type="InterPro" id="IPR032808">
    <property type="entry name" value="DoxX"/>
</dbReference>
<feature type="transmembrane region" description="Helical" evidence="5">
    <location>
        <begin position="39"/>
        <end position="65"/>
    </location>
</feature>
<evidence type="ECO:0000313" key="6">
    <source>
        <dbReference type="EMBL" id="RMT81511.1"/>
    </source>
</evidence>
<evidence type="ECO:0000313" key="7">
    <source>
        <dbReference type="Proteomes" id="UP000268636"/>
    </source>
</evidence>
<dbReference type="EMBL" id="RBTN01000038">
    <property type="protein sequence ID" value="RMT81511.1"/>
    <property type="molecule type" value="Genomic_DNA"/>
</dbReference>
<comment type="caution">
    <text evidence="6">The sequence shown here is derived from an EMBL/GenBank/DDBJ whole genome shotgun (WGS) entry which is preliminary data.</text>
</comment>
<evidence type="ECO:0000256" key="5">
    <source>
        <dbReference type="SAM" id="Phobius"/>
    </source>
</evidence>
<protein>
    <submittedName>
        <fullName evidence="6">Membrane protein</fullName>
    </submittedName>
</protein>
<evidence type="ECO:0000256" key="2">
    <source>
        <dbReference type="ARBA" id="ARBA00022692"/>
    </source>
</evidence>
<sequence length="145" mass="15386">MNESTPYWISTALLCLLYLASAGLYLFKSEWTRTALAGLGYPGYLVPVLAALKLLAVAAILSRINVGLSDLAYAGVFYHLLLSALAYIGMRQPQGALPAAVGLLLLACSFFTQNAAREIPSAYGQITAVQPQTRATLGLPQVLPA</sequence>
<reference evidence="6 7" key="1">
    <citation type="submission" date="2018-08" db="EMBL/GenBank/DDBJ databases">
        <title>Recombination of ecologically and evolutionarily significant loci maintains genetic cohesion in the Pseudomonas syringae species complex.</title>
        <authorList>
            <person name="Dillon M."/>
            <person name="Thakur S."/>
            <person name="Almeida R.N.D."/>
            <person name="Weir B.S."/>
            <person name="Guttman D.S."/>
        </authorList>
    </citation>
    <scope>NUCLEOTIDE SEQUENCE [LARGE SCALE GENOMIC DNA]</scope>
    <source>
        <strain evidence="6 7">ICMP 13786</strain>
    </source>
</reference>
<gene>
    <name evidence="6" type="ORF">ALP42_01311</name>
</gene>
<dbReference type="GO" id="GO:0016020">
    <property type="term" value="C:membrane"/>
    <property type="evidence" value="ECO:0007669"/>
    <property type="project" value="UniProtKB-SubCell"/>
</dbReference>
<evidence type="ECO:0000256" key="4">
    <source>
        <dbReference type="ARBA" id="ARBA00023136"/>
    </source>
</evidence>
<dbReference type="Pfam" id="PF13564">
    <property type="entry name" value="DoxX_2"/>
    <property type="match status" value="1"/>
</dbReference>
<keyword evidence="4 5" id="KW-0472">Membrane</keyword>
<comment type="subcellular location">
    <subcellularLocation>
        <location evidence="1">Membrane</location>
        <topology evidence="1">Multi-pass membrane protein</topology>
    </subcellularLocation>
</comment>
<accession>A0A0P9WX84</accession>
<feature type="transmembrane region" description="Helical" evidence="5">
    <location>
        <begin position="6"/>
        <end position="27"/>
    </location>
</feature>
<keyword evidence="3 5" id="KW-1133">Transmembrane helix</keyword>
<feature type="transmembrane region" description="Helical" evidence="5">
    <location>
        <begin position="71"/>
        <end position="88"/>
    </location>
</feature>
<dbReference type="Proteomes" id="UP000268636">
    <property type="component" value="Unassembled WGS sequence"/>
</dbReference>
<dbReference type="RefSeq" id="WP_032074460.1">
    <property type="nucleotide sequence ID" value="NZ_LIHX01000030.1"/>
</dbReference>
<evidence type="ECO:0000256" key="1">
    <source>
        <dbReference type="ARBA" id="ARBA00004141"/>
    </source>
</evidence>
<proteinExistence type="predicted"/>
<keyword evidence="2 5" id="KW-0812">Transmembrane</keyword>
<evidence type="ECO:0000256" key="3">
    <source>
        <dbReference type="ARBA" id="ARBA00022989"/>
    </source>
</evidence>
<dbReference type="AlphaFoldDB" id="A0A0P9WX84"/>
<name>A0A0P9WX84_PSESS</name>